<dbReference type="InterPro" id="IPR027558">
    <property type="entry name" value="Pre_pil_HX9DG_C"/>
</dbReference>
<dbReference type="PANTHER" id="PTHR30093">
    <property type="entry name" value="GENERAL SECRETION PATHWAY PROTEIN G"/>
    <property type="match status" value="1"/>
</dbReference>
<dbReference type="EMBL" id="SJPZ01000005">
    <property type="protein sequence ID" value="TWU59607.1"/>
    <property type="molecule type" value="Genomic_DNA"/>
</dbReference>
<feature type="transmembrane region" description="Helical" evidence="1">
    <location>
        <begin position="12"/>
        <end position="32"/>
    </location>
</feature>
<proteinExistence type="predicted"/>
<dbReference type="Pfam" id="PF07596">
    <property type="entry name" value="SBP_bac_10"/>
    <property type="match status" value="1"/>
</dbReference>
<reference evidence="3 4" key="1">
    <citation type="submission" date="2019-02" db="EMBL/GenBank/DDBJ databases">
        <title>Deep-cultivation of Planctomycetes and their phenomic and genomic characterization uncovers novel biology.</title>
        <authorList>
            <person name="Wiegand S."/>
            <person name="Jogler M."/>
            <person name="Boedeker C."/>
            <person name="Pinto D."/>
            <person name="Vollmers J."/>
            <person name="Rivas-Marin E."/>
            <person name="Kohn T."/>
            <person name="Peeters S.H."/>
            <person name="Heuer A."/>
            <person name="Rast P."/>
            <person name="Oberbeckmann S."/>
            <person name="Bunk B."/>
            <person name="Jeske O."/>
            <person name="Meyerdierks A."/>
            <person name="Storesund J.E."/>
            <person name="Kallscheuer N."/>
            <person name="Luecker S."/>
            <person name="Lage O.M."/>
            <person name="Pohl T."/>
            <person name="Merkel B.J."/>
            <person name="Hornburger P."/>
            <person name="Mueller R.-W."/>
            <person name="Bruemmer F."/>
            <person name="Labrenz M."/>
            <person name="Spormann A.M."/>
            <person name="Op Den Camp H."/>
            <person name="Overmann J."/>
            <person name="Amann R."/>
            <person name="Jetten M.S.M."/>
            <person name="Mascher T."/>
            <person name="Medema M.H."/>
            <person name="Devos D.P."/>
            <person name="Kaster A.-K."/>
            <person name="Ovreas L."/>
            <person name="Rohde M."/>
            <person name="Galperin M.Y."/>
            <person name="Jogler C."/>
        </authorList>
    </citation>
    <scope>NUCLEOTIDE SEQUENCE [LARGE SCALE GENOMIC DNA]</scope>
    <source>
        <strain evidence="3 4">V7</strain>
    </source>
</reference>
<dbReference type="InterPro" id="IPR011453">
    <property type="entry name" value="DUF1559"/>
</dbReference>
<dbReference type="InterPro" id="IPR045584">
    <property type="entry name" value="Pilin-like"/>
</dbReference>
<evidence type="ECO:0000313" key="4">
    <source>
        <dbReference type="Proteomes" id="UP000316476"/>
    </source>
</evidence>
<name>A0A5C6FFR7_9PLAN</name>
<dbReference type="Proteomes" id="UP000316476">
    <property type="component" value="Unassembled WGS sequence"/>
</dbReference>
<keyword evidence="1" id="KW-1133">Transmembrane helix</keyword>
<dbReference type="NCBIfam" id="TIGR04294">
    <property type="entry name" value="pre_pil_HX9DG"/>
    <property type="match status" value="1"/>
</dbReference>
<gene>
    <name evidence="3" type="ORF">V7x_55170</name>
</gene>
<dbReference type="OrthoDB" id="282371at2"/>
<sequence>MVYRNRSGVTVIELISVIAIVGILTSLLLPAVQATRERARSTQCQNRLRQIGHATAAFHSKLRHLPSNGGAHPKSFIVNVDGTKVIPQTILLPGGRVHKWGMGSVSPPEGLQTGPWCYQLFQSLELSQYSDVRRYPKTLPAFSCVSRSRDPARATVDKEFARYVSGGRAIAKTDFAANHKVIRDRPAKVRFRDVTDGLSNTLLVGEKAFDPKWQSATDWYWDEPVYIGGSKGTARDGHGLIPDGSGLEFRNNWGSPHPDVVHFVFCDGSVRLITRTVDVLTFFDLLTPQNENWVPQLPSNNFDSF</sequence>
<dbReference type="SUPFAM" id="SSF54523">
    <property type="entry name" value="Pili subunits"/>
    <property type="match status" value="1"/>
</dbReference>
<dbReference type="PANTHER" id="PTHR30093:SF2">
    <property type="entry name" value="TYPE II SECRETION SYSTEM PROTEIN H"/>
    <property type="match status" value="1"/>
</dbReference>
<organism evidence="3 4">
    <name type="scientific">Crateriforma conspicua</name>
    <dbReference type="NCBI Taxonomy" id="2527996"/>
    <lineage>
        <taxon>Bacteria</taxon>
        <taxon>Pseudomonadati</taxon>
        <taxon>Planctomycetota</taxon>
        <taxon>Planctomycetia</taxon>
        <taxon>Planctomycetales</taxon>
        <taxon>Planctomycetaceae</taxon>
        <taxon>Crateriforma</taxon>
    </lineage>
</organism>
<evidence type="ECO:0000259" key="2">
    <source>
        <dbReference type="Pfam" id="PF07596"/>
    </source>
</evidence>
<dbReference type="Gene3D" id="3.30.700.10">
    <property type="entry name" value="Glycoprotein, Type 4 Pilin"/>
    <property type="match status" value="1"/>
</dbReference>
<accession>A0A5C6FFR7</accession>
<comment type="caution">
    <text evidence="3">The sequence shown here is derived from an EMBL/GenBank/DDBJ whole genome shotgun (WGS) entry which is preliminary data.</text>
</comment>
<feature type="domain" description="DUF1559" evidence="2">
    <location>
        <begin position="33"/>
        <end position="279"/>
    </location>
</feature>
<evidence type="ECO:0000256" key="1">
    <source>
        <dbReference type="SAM" id="Phobius"/>
    </source>
</evidence>
<keyword evidence="1" id="KW-0812">Transmembrane</keyword>
<protein>
    <recommendedName>
        <fullName evidence="2">DUF1559 domain-containing protein</fullName>
    </recommendedName>
</protein>
<dbReference type="AlphaFoldDB" id="A0A5C6FFR7"/>
<evidence type="ECO:0000313" key="3">
    <source>
        <dbReference type="EMBL" id="TWU59607.1"/>
    </source>
</evidence>
<keyword evidence="1" id="KW-0472">Membrane</keyword>